<accession>A0ACC4DAE3</accession>
<gene>
    <name evidence="1" type="ORF">ACCO45_012730</name>
</gene>
<evidence type="ECO:0000313" key="1">
    <source>
        <dbReference type="EMBL" id="KAL3952787.1"/>
    </source>
</evidence>
<protein>
    <submittedName>
        <fullName evidence="1">Uncharacterized protein</fullName>
    </submittedName>
</protein>
<name>A0ACC4DAE3_PURLI</name>
<sequence length="178" mass="19520">MLVSSAPANADSQVTLPVNDQPQPPQRLPQPPQSKLTPVASPASLESRVSLQETASLRDFCAGLTPAPQTDQRIARLLALATQKFVADVATDVIPAQPHPQREQCRQLHELTWHRRTVIRSRAPGRRSAGRAPTGMQRPGYGGGNQVGTQNRPVLTMEDVGMVIGEYRVNVKRGKFYR</sequence>
<comment type="caution">
    <text evidence="1">The sequence shown here is derived from an EMBL/GenBank/DDBJ whole genome shotgun (WGS) entry which is preliminary data.</text>
</comment>
<evidence type="ECO:0000313" key="2">
    <source>
        <dbReference type="Proteomes" id="UP001638806"/>
    </source>
</evidence>
<dbReference type="EMBL" id="JBGNUJ010000012">
    <property type="protein sequence ID" value="KAL3952787.1"/>
    <property type="molecule type" value="Genomic_DNA"/>
</dbReference>
<dbReference type="Proteomes" id="UP001638806">
    <property type="component" value="Unassembled WGS sequence"/>
</dbReference>
<organism evidence="1 2">
    <name type="scientific">Purpureocillium lilacinum</name>
    <name type="common">Paecilomyces lilacinus</name>
    <dbReference type="NCBI Taxonomy" id="33203"/>
    <lineage>
        <taxon>Eukaryota</taxon>
        <taxon>Fungi</taxon>
        <taxon>Dikarya</taxon>
        <taxon>Ascomycota</taxon>
        <taxon>Pezizomycotina</taxon>
        <taxon>Sordariomycetes</taxon>
        <taxon>Hypocreomycetidae</taxon>
        <taxon>Hypocreales</taxon>
        <taxon>Ophiocordycipitaceae</taxon>
        <taxon>Purpureocillium</taxon>
    </lineage>
</organism>
<proteinExistence type="predicted"/>
<keyword evidence="2" id="KW-1185">Reference proteome</keyword>
<reference evidence="1" key="1">
    <citation type="submission" date="2024-12" db="EMBL/GenBank/DDBJ databases">
        <title>Comparative genomics and development of molecular markers within Purpureocillium lilacinum and among Purpureocillium species.</title>
        <authorList>
            <person name="Yeh Z.-Y."/>
            <person name="Ni N.-T."/>
            <person name="Lo P.-H."/>
            <person name="Mushyakhwo K."/>
            <person name="Lin C.-F."/>
            <person name="Nai Y.-S."/>
        </authorList>
    </citation>
    <scope>NUCLEOTIDE SEQUENCE</scope>
    <source>
        <strain evidence="1">NCHU-NPUST-175</strain>
    </source>
</reference>